<dbReference type="Gene3D" id="1.10.3880.10">
    <property type="entry name" value="Fe(II) trafficking protein YggX"/>
    <property type="match status" value="1"/>
</dbReference>
<sequence>MSRKVHCILLGTEAEGLDRVPYPGDLGKRIFENVSKAAWQQWLNHQTMLINEYRLSPIEPKARKFLEEEMEKFFFSNDKVSKPEGYVPPEQS</sequence>
<dbReference type="SUPFAM" id="SSF111148">
    <property type="entry name" value="YggX-like"/>
    <property type="match status" value="1"/>
</dbReference>
<dbReference type="HAMAP" id="MF_00686">
    <property type="entry name" value="Fe_traffic_YggX"/>
    <property type="match status" value="1"/>
</dbReference>
<accession>A0ABU0W7W6</accession>
<proteinExistence type="inferred from homology"/>
<dbReference type="NCBIfam" id="NF003817">
    <property type="entry name" value="PRK05408.1"/>
    <property type="match status" value="1"/>
</dbReference>
<comment type="caution">
    <text evidence="3">The sequence shown here is derived from an EMBL/GenBank/DDBJ whole genome shotgun (WGS) entry which is preliminary data.</text>
</comment>
<dbReference type="EMBL" id="JAVDDT010000006">
    <property type="protein sequence ID" value="MDQ2070119.1"/>
    <property type="molecule type" value="Genomic_DNA"/>
</dbReference>
<dbReference type="InterPro" id="IPR036766">
    <property type="entry name" value="Fe_traffick_prot_YggX_sf"/>
</dbReference>
<dbReference type="PANTHER" id="PTHR36965:SF1">
    <property type="entry name" value="FE(2+)-TRAFFICKING PROTEIN-RELATED"/>
    <property type="match status" value="1"/>
</dbReference>
<dbReference type="RefSeq" id="WP_306728619.1">
    <property type="nucleotide sequence ID" value="NZ_JAVDDT010000006.1"/>
</dbReference>
<dbReference type="Pfam" id="PF04362">
    <property type="entry name" value="Iron_traffic"/>
    <property type="match status" value="1"/>
</dbReference>
<dbReference type="PIRSF" id="PIRSF029827">
    <property type="entry name" value="Fe_traffic_YggX"/>
    <property type="match status" value="1"/>
</dbReference>
<keyword evidence="1 2" id="KW-0408">Iron</keyword>
<gene>
    <name evidence="3" type="ORF">RBH19_09540</name>
</gene>
<evidence type="ECO:0000256" key="2">
    <source>
        <dbReference type="HAMAP-Rule" id="MF_00686"/>
    </source>
</evidence>
<evidence type="ECO:0000256" key="1">
    <source>
        <dbReference type="ARBA" id="ARBA00023004"/>
    </source>
</evidence>
<evidence type="ECO:0000313" key="3">
    <source>
        <dbReference type="EMBL" id="MDQ2070119.1"/>
    </source>
</evidence>
<protein>
    <recommendedName>
        <fullName evidence="2">Probable Fe(2+)-trafficking protein</fullName>
    </recommendedName>
</protein>
<name>A0ABU0W7W6_9GAMM</name>
<comment type="function">
    <text evidence="2">Could be a mediator in iron transactions between iron acquisition and iron-requiring processes, such as synthesis and/or repair of Fe-S clusters in biosynthetic enzymes.</text>
</comment>
<dbReference type="PANTHER" id="PTHR36965">
    <property type="entry name" value="FE(2+)-TRAFFICKING PROTEIN-RELATED"/>
    <property type="match status" value="1"/>
</dbReference>
<evidence type="ECO:0000313" key="4">
    <source>
        <dbReference type="Proteomes" id="UP001239019"/>
    </source>
</evidence>
<organism evidence="3 4">
    <name type="scientific">Natronospira bacteriovora</name>
    <dbReference type="NCBI Taxonomy" id="3069753"/>
    <lineage>
        <taxon>Bacteria</taxon>
        <taxon>Pseudomonadati</taxon>
        <taxon>Pseudomonadota</taxon>
        <taxon>Gammaproteobacteria</taxon>
        <taxon>Natronospirales</taxon>
        <taxon>Natronospiraceae</taxon>
        <taxon>Natronospira</taxon>
    </lineage>
</organism>
<comment type="similarity">
    <text evidence="2">Belongs to the Fe(2+)-trafficking protein family.</text>
</comment>
<dbReference type="InterPro" id="IPR007457">
    <property type="entry name" value="Fe_traffick_prot_YggX"/>
</dbReference>
<dbReference type="Proteomes" id="UP001239019">
    <property type="component" value="Unassembled WGS sequence"/>
</dbReference>
<reference evidence="3 4" key="1">
    <citation type="submission" date="2023-08" db="EMBL/GenBank/DDBJ databases">
        <title>Whole-genome sequencing of halo(alkali)philic microorganisms from hypersaline lakes.</title>
        <authorList>
            <person name="Sorokin D.Y."/>
            <person name="Abbas B."/>
            <person name="Merkel A.Y."/>
        </authorList>
    </citation>
    <scope>NUCLEOTIDE SEQUENCE [LARGE SCALE GENOMIC DNA]</scope>
    <source>
        <strain evidence="3 4">AB-CW4</strain>
    </source>
</reference>
<keyword evidence="4" id="KW-1185">Reference proteome</keyword>